<keyword evidence="11" id="KW-0812">Transmembrane</keyword>
<name>F3Z2I2_DESAF</name>
<dbReference type="PIRSF" id="PIRSF001399">
    <property type="entry name" value="DHquinase_II"/>
    <property type="match status" value="1"/>
</dbReference>
<feature type="binding site" evidence="7 9">
    <location>
        <begin position="106"/>
        <end position="107"/>
    </location>
    <ligand>
        <name>substrate</name>
    </ligand>
</feature>
<dbReference type="NCBIfam" id="NF003807">
    <property type="entry name" value="PRK05395.1-4"/>
    <property type="match status" value="1"/>
</dbReference>
<feature type="binding site" evidence="7 9">
    <location>
        <position position="118"/>
    </location>
    <ligand>
        <name>substrate</name>
    </ligand>
</feature>
<dbReference type="KEGG" id="daf:Desaf_3014"/>
<evidence type="ECO:0000256" key="10">
    <source>
        <dbReference type="PIRSR" id="PIRSR001399-3"/>
    </source>
</evidence>
<dbReference type="Proteomes" id="UP000007844">
    <property type="component" value="Chromosome"/>
</dbReference>
<dbReference type="SUPFAM" id="SSF52304">
    <property type="entry name" value="Type II 3-dehydroquinate dehydratase"/>
    <property type="match status" value="1"/>
</dbReference>
<evidence type="ECO:0000256" key="6">
    <source>
        <dbReference type="ARBA" id="ARBA00023239"/>
    </source>
</evidence>
<keyword evidence="6 7" id="KW-0456">Lyase</keyword>
<protein>
    <recommendedName>
        <fullName evidence="5 7">3-dehydroquinate dehydratase</fullName>
        <shortName evidence="7">3-dehydroquinase</shortName>
        <ecNumber evidence="5 7">4.2.1.10</ecNumber>
    </recommendedName>
    <alternativeName>
        <fullName evidence="7">Type II DHQase</fullName>
    </alternativeName>
</protein>
<evidence type="ECO:0000256" key="1">
    <source>
        <dbReference type="ARBA" id="ARBA00001864"/>
    </source>
</evidence>
<dbReference type="EMBL" id="CP003221">
    <property type="protein sequence ID" value="EGJ51315.1"/>
    <property type="molecule type" value="Genomic_DNA"/>
</dbReference>
<evidence type="ECO:0000256" key="5">
    <source>
        <dbReference type="ARBA" id="ARBA00012060"/>
    </source>
</evidence>
<comment type="catalytic activity">
    <reaction evidence="1 7">
        <text>3-dehydroquinate = 3-dehydroshikimate + H2O</text>
        <dbReference type="Rhea" id="RHEA:21096"/>
        <dbReference type="ChEBI" id="CHEBI:15377"/>
        <dbReference type="ChEBI" id="CHEBI:16630"/>
        <dbReference type="ChEBI" id="CHEBI:32364"/>
        <dbReference type="EC" id="4.2.1.10"/>
    </reaction>
</comment>
<feature type="transmembrane region" description="Helical" evidence="11">
    <location>
        <begin position="127"/>
        <end position="147"/>
    </location>
</feature>
<feature type="binding site" evidence="7 9">
    <location>
        <position position="79"/>
    </location>
    <ligand>
        <name>substrate</name>
    </ligand>
</feature>
<keyword evidence="11" id="KW-0472">Membrane</keyword>
<feature type="active site" description="Proton donor" evidence="7 8">
    <location>
        <position position="105"/>
    </location>
</feature>
<keyword evidence="7" id="KW-0028">Amino-acid biosynthesis</keyword>
<keyword evidence="11" id="KW-1133">Transmembrane helix</keyword>
<dbReference type="HAMAP" id="MF_00169">
    <property type="entry name" value="AroQ"/>
    <property type="match status" value="1"/>
</dbReference>
<dbReference type="UniPathway" id="UPA00053">
    <property type="reaction ID" value="UER00086"/>
</dbReference>
<evidence type="ECO:0000256" key="8">
    <source>
        <dbReference type="PIRSR" id="PIRSR001399-1"/>
    </source>
</evidence>
<evidence type="ECO:0000313" key="12">
    <source>
        <dbReference type="EMBL" id="EGJ51315.1"/>
    </source>
</evidence>
<keyword evidence="13" id="KW-1185">Reference proteome</keyword>
<dbReference type="Pfam" id="PF01220">
    <property type="entry name" value="DHquinase_II"/>
    <property type="match status" value="1"/>
</dbReference>
<dbReference type="RefSeq" id="WP_014260964.1">
    <property type="nucleotide sequence ID" value="NC_016629.1"/>
</dbReference>
<dbReference type="HOGENOM" id="CLU_090968_2_0_7"/>
<sequence length="156" mass="17104">MAGFDILVLNGPNLGYIGKRQPEIYGSQGMDQVPALVRELMGEKAGDVRLSFFQTNSEGGLIDRLEQAWNHGVHGIVFNAGAYTHTSLALADCLAWITIPCVEVHLSNIWARTDEPLRQRSYIGSRCVGVVAGFGLLSYALAVQSLWRLLSDKQTI</sequence>
<dbReference type="GO" id="GO:0009073">
    <property type="term" value="P:aromatic amino acid family biosynthetic process"/>
    <property type="evidence" value="ECO:0007669"/>
    <property type="project" value="UniProtKB-KW"/>
</dbReference>
<feature type="active site" description="Proton acceptor" evidence="7 8">
    <location>
        <position position="25"/>
    </location>
</feature>
<evidence type="ECO:0000256" key="11">
    <source>
        <dbReference type="SAM" id="Phobius"/>
    </source>
</evidence>
<dbReference type="GO" id="GO:0019631">
    <property type="term" value="P:quinate catabolic process"/>
    <property type="evidence" value="ECO:0007669"/>
    <property type="project" value="TreeGrafter"/>
</dbReference>
<dbReference type="GO" id="GO:0009423">
    <property type="term" value="P:chorismate biosynthetic process"/>
    <property type="evidence" value="ECO:0007669"/>
    <property type="project" value="UniProtKB-UniRule"/>
</dbReference>
<evidence type="ECO:0000256" key="4">
    <source>
        <dbReference type="ARBA" id="ARBA00011193"/>
    </source>
</evidence>
<dbReference type="GO" id="GO:0003855">
    <property type="term" value="F:3-dehydroquinate dehydratase activity"/>
    <property type="evidence" value="ECO:0007669"/>
    <property type="project" value="UniProtKB-UniRule"/>
</dbReference>
<comment type="subunit">
    <text evidence="4 7">Homododecamer.</text>
</comment>
<dbReference type="Gene3D" id="3.40.50.9100">
    <property type="entry name" value="Dehydroquinase, class II"/>
    <property type="match status" value="1"/>
</dbReference>
<dbReference type="InterPro" id="IPR036441">
    <property type="entry name" value="DHquinase_II_sf"/>
</dbReference>
<comment type="function">
    <text evidence="7">Catalyzes a trans-dehydration via an enolate intermediate.</text>
</comment>
<evidence type="ECO:0000313" key="13">
    <source>
        <dbReference type="Proteomes" id="UP000007844"/>
    </source>
</evidence>
<proteinExistence type="inferred from homology"/>
<evidence type="ECO:0000256" key="7">
    <source>
        <dbReference type="HAMAP-Rule" id="MF_00169"/>
    </source>
</evidence>
<comment type="similarity">
    <text evidence="3 7">Belongs to the type-II 3-dehydroquinase family.</text>
</comment>
<feature type="binding site" evidence="7 9">
    <location>
        <position position="85"/>
    </location>
    <ligand>
        <name>substrate</name>
    </ligand>
</feature>
<dbReference type="PANTHER" id="PTHR21272:SF3">
    <property type="entry name" value="CATABOLIC 3-DEHYDROQUINASE"/>
    <property type="match status" value="1"/>
</dbReference>
<organism evidence="12 13">
    <name type="scientific">Desulfocurvibacter africanus subsp. africanus str. Walvis Bay</name>
    <dbReference type="NCBI Taxonomy" id="690850"/>
    <lineage>
        <taxon>Bacteria</taxon>
        <taxon>Pseudomonadati</taxon>
        <taxon>Thermodesulfobacteriota</taxon>
        <taxon>Desulfovibrionia</taxon>
        <taxon>Desulfovibrionales</taxon>
        <taxon>Desulfovibrionaceae</taxon>
        <taxon>Desulfocurvibacter</taxon>
    </lineage>
</organism>
<dbReference type="GO" id="GO:0008652">
    <property type="term" value="P:amino acid biosynthetic process"/>
    <property type="evidence" value="ECO:0007669"/>
    <property type="project" value="UniProtKB-KW"/>
</dbReference>
<accession>F3Z2I2</accession>
<feature type="binding site" evidence="7 9">
    <location>
        <position position="92"/>
    </location>
    <ligand>
        <name>substrate</name>
    </ligand>
</feature>
<dbReference type="NCBIfam" id="NF003805">
    <property type="entry name" value="PRK05395.1-2"/>
    <property type="match status" value="1"/>
</dbReference>
<dbReference type="PANTHER" id="PTHR21272">
    <property type="entry name" value="CATABOLIC 3-DEHYDROQUINASE"/>
    <property type="match status" value="1"/>
</dbReference>
<feature type="site" description="Transition state stabilizer" evidence="7 10">
    <location>
        <position position="20"/>
    </location>
</feature>
<dbReference type="InterPro" id="IPR001874">
    <property type="entry name" value="DHquinase_II"/>
</dbReference>
<keyword evidence="7" id="KW-0057">Aromatic amino acid biosynthesis</keyword>
<dbReference type="STRING" id="690850.Desaf_3014"/>
<dbReference type="eggNOG" id="COG0757">
    <property type="taxonomic scope" value="Bacteria"/>
</dbReference>
<evidence type="ECO:0000256" key="9">
    <source>
        <dbReference type="PIRSR" id="PIRSR001399-2"/>
    </source>
</evidence>
<comment type="pathway">
    <text evidence="2 7">Metabolic intermediate biosynthesis; chorismate biosynthesis; chorismate from D-erythrose 4-phosphate and phosphoenolpyruvate: step 3/7.</text>
</comment>
<dbReference type="AlphaFoldDB" id="F3Z2I2"/>
<dbReference type="EC" id="4.2.1.10" evidence="5 7"/>
<evidence type="ECO:0000256" key="3">
    <source>
        <dbReference type="ARBA" id="ARBA00011037"/>
    </source>
</evidence>
<reference evidence="12 13" key="1">
    <citation type="journal article" date="2011" name="J. Bacteriol.">
        <title>Genome sequence of the mercury-methylating and pleomorphic Desulfovibrio africanus Strain Walvis Bay.</title>
        <authorList>
            <person name="Brown S.D."/>
            <person name="Wall J.D."/>
            <person name="Kucken A.M."/>
            <person name="Gilmour C.C."/>
            <person name="Podar M."/>
            <person name="Brandt C.C."/>
            <person name="Teshima H."/>
            <person name="Detter J.C."/>
            <person name="Han C.S."/>
            <person name="Land M.L."/>
            <person name="Lucas S."/>
            <person name="Han J."/>
            <person name="Pennacchio L."/>
            <person name="Nolan M."/>
            <person name="Pitluck S."/>
            <person name="Woyke T."/>
            <person name="Goodwin L."/>
            <person name="Palumbo A.V."/>
            <person name="Elias D.A."/>
        </authorList>
    </citation>
    <scope>NUCLEOTIDE SEQUENCE [LARGE SCALE GENOMIC DNA]</scope>
    <source>
        <strain evidence="12 13">Walvis Bay</strain>
    </source>
</reference>
<evidence type="ECO:0000256" key="2">
    <source>
        <dbReference type="ARBA" id="ARBA00004902"/>
    </source>
</evidence>
<gene>
    <name evidence="7" type="primary">aroQ</name>
    <name evidence="12" type="ORF">Desaf_3014</name>
</gene>
<dbReference type="CDD" id="cd00466">
    <property type="entry name" value="DHQase_II"/>
    <property type="match status" value="1"/>
</dbReference>